<gene>
    <name evidence="3" type="ORF">R3P38DRAFT_3237830</name>
</gene>
<feature type="region of interest" description="Disordered" evidence="2">
    <location>
        <begin position="108"/>
        <end position="130"/>
    </location>
</feature>
<keyword evidence="1" id="KW-0175">Coiled coil</keyword>
<evidence type="ECO:0000313" key="3">
    <source>
        <dbReference type="EMBL" id="KAK6977055.1"/>
    </source>
</evidence>
<dbReference type="EMBL" id="JAWWNJ010000173">
    <property type="protein sequence ID" value="KAK6977055.1"/>
    <property type="molecule type" value="Genomic_DNA"/>
</dbReference>
<feature type="compositionally biased region" description="Low complexity" evidence="2">
    <location>
        <begin position="119"/>
        <end position="130"/>
    </location>
</feature>
<feature type="compositionally biased region" description="Basic residues" evidence="2">
    <location>
        <begin position="288"/>
        <end position="299"/>
    </location>
</feature>
<organism evidence="3 4">
    <name type="scientific">Favolaschia claudopus</name>
    <dbReference type="NCBI Taxonomy" id="2862362"/>
    <lineage>
        <taxon>Eukaryota</taxon>
        <taxon>Fungi</taxon>
        <taxon>Dikarya</taxon>
        <taxon>Basidiomycota</taxon>
        <taxon>Agaricomycotina</taxon>
        <taxon>Agaricomycetes</taxon>
        <taxon>Agaricomycetidae</taxon>
        <taxon>Agaricales</taxon>
        <taxon>Marasmiineae</taxon>
        <taxon>Mycenaceae</taxon>
        <taxon>Favolaschia</taxon>
    </lineage>
</organism>
<protein>
    <submittedName>
        <fullName evidence="3">Uncharacterized protein</fullName>
    </submittedName>
</protein>
<accession>A0AAV9ZAZ8</accession>
<feature type="coiled-coil region" evidence="1">
    <location>
        <begin position="68"/>
        <end position="102"/>
    </location>
</feature>
<comment type="caution">
    <text evidence="3">The sequence shown here is derived from an EMBL/GenBank/DDBJ whole genome shotgun (WGS) entry which is preliminary data.</text>
</comment>
<reference evidence="3 4" key="1">
    <citation type="journal article" date="2024" name="J Genomics">
        <title>Draft genome sequencing and assembly of Favolaschia claudopus CIRM-BRFM 2984 isolated from oak limbs.</title>
        <authorList>
            <person name="Navarro D."/>
            <person name="Drula E."/>
            <person name="Chaduli D."/>
            <person name="Cazenave R."/>
            <person name="Ahrendt S."/>
            <person name="Wang J."/>
            <person name="Lipzen A."/>
            <person name="Daum C."/>
            <person name="Barry K."/>
            <person name="Grigoriev I.V."/>
            <person name="Favel A."/>
            <person name="Rosso M.N."/>
            <person name="Martin F."/>
        </authorList>
    </citation>
    <scope>NUCLEOTIDE SEQUENCE [LARGE SCALE GENOMIC DNA]</scope>
    <source>
        <strain evidence="3 4">CIRM-BRFM 2984</strain>
    </source>
</reference>
<sequence length="299" mass="33123">MTLNLKDSILRIGNHIIAPAGAKPVPASPAPPPAFSTLNPDDLLALAFEIQAKLLQLERVVQDRKAQRNDQRNSVKSLKKTLAALKDEESKEDEKLAKLNKQLIKRSSVFGSHRDGNRNRNNSSYYPSYRTSSTLLPVSRGANDENPFICPTTKAASAFNGNTERYRDTYTFTGPAWNKYPSPIAEATYDVSSPKGNFFDEGVLYTLSPRSSADDEDDYTSLAASSPTASPTPRGVFADVRNVQMQGNDGRGRKRKSTADFEEGGSWEKKKMRYGEEEYGSATDGSGRRRSRRFSSARH</sequence>
<proteinExistence type="predicted"/>
<evidence type="ECO:0000313" key="4">
    <source>
        <dbReference type="Proteomes" id="UP001362999"/>
    </source>
</evidence>
<dbReference type="Proteomes" id="UP001362999">
    <property type="component" value="Unassembled WGS sequence"/>
</dbReference>
<keyword evidence="4" id="KW-1185">Reference proteome</keyword>
<feature type="compositionally biased region" description="Basic and acidic residues" evidence="2">
    <location>
        <begin position="266"/>
        <end position="276"/>
    </location>
</feature>
<evidence type="ECO:0000256" key="2">
    <source>
        <dbReference type="SAM" id="MobiDB-lite"/>
    </source>
</evidence>
<name>A0AAV9ZAZ8_9AGAR</name>
<dbReference type="AlphaFoldDB" id="A0AAV9ZAZ8"/>
<feature type="compositionally biased region" description="Low complexity" evidence="2">
    <location>
        <begin position="220"/>
        <end position="233"/>
    </location>
</feature>
<evidence type="ECO:0000256" key="1">
    <source>
        <dbReference type="SAM" id="Coils"/>
    </source>
</evidence>
<feature type="region of interest" description="Disordered" evidence="2">
    <location>
        <begin position="209"/>
        <end position="299"/>
    </location>
</feature>